<feature type="compositionally biased region" description="Basic and acidic residues" evidence="1">
    <location>
        <begin position="192"/>
        <end position="203"/>
    </location>
</feature>
<dbReference type="HOGENOM" id="CLU_775643_0_0_0"/>
<evidence type="ECO:0000313" key="3">
    <source>
        <dbReference type="EMBL" id="ABF40355.1"/>
    </source>
</evidence>
<dbReference type="EMBL" id="CP000360">
    <property type="protein sequence ID" value="ABF40355.1"/>
    <property type="molecule type" value="Genomic_DNA"/>
</dbReference>
<keyword evidence="4" id="KW-1185">Reference proteome</keyword>
<dbReference type="OrthoDB" id="983175at2"/>
<protein>
    <submittedName>
        <fullName evidence="3">Membrane protein</fullName>
    </submittedName>
</protein>
<feature type="compositionally biased region" description="Basic and acidic residues" evidence="1">
    <location>
        <begin position="289"/>
        <end position="310"/>
    </location>
</feature>
<dbReference type="AlphaFoldDB" id="Q1IRZ5"/>
<feature type="chain" id="PRO_5004191197" evidence="2">
    <location>
        <begin position="26"/>
        <end position="357"/>
    </location>
</feature>
<accession>Q1IRZ5</accession>
<name>Q1IRZ5_KORVE</name>
<feature type="region of interest" description="Disordered" evidence="1">
    <location>
        <begin position="192"/>
        <end position="357"/>
    </location>
</feature>
<feature type="signal peptide" evidence="2">
    <location>
        <begin position="1"/>
        <end position="25"/>
    </location>
</feature>
<dbReference type="RefSeq" id="WP_011522157.1">
    <property type="nucleotide sequence ID" value="NC_008009.1"/>
</dbReference>
<dbReference type="EnsemblBacteria" id="ABF40355">
    <property type="protein sequence ID" value="ABF40355"/>
    <property type="gene ID" value="Acid345_1353"/>
</dbReference>
<sequence length="357" mass="40929">MQRIRTKYWIALCVLLLAVSGSALAQVAISVSFGPPAIPVYEQPLCPGDGYIWTPGYWAWDADIDDYYWVPGTWVLAPEVGFLWTPPWWGWEAGVFIFHDGYWGPHVGFYGGINYGFGYFGDGYWGGRWQGGRFFYNREVTRVNVTNITNVYNEHVTINNNSHVSYHGGEGGIAARPTREQEEWARERHIAPVGPQREHEHAARQNPQLHAKANQGRPPIAATEKPGDFRGHVIPAKEAGAPYRPEARGTTENKAYVHPKDLPPTEHMPTPNTGDTKLDKKYQQQQDKLYAKQEKDRQKLQQKQDSEHVKLQQQHMPPERQQGVEQKHRQQTQSMAEKHTQQRQQMQSRQAPPPHKR</sequence>
<dbReference type="InterPro" id="IPR024447">
    <property type="entry name" value="YXWGXW_rpt"/>
</dbReference>
<evidence type="ECO:0000256" key="1">
    <source>
        <dbReference type="SAM" id="MobiDB-lite"/>
    </source>
</evidence>
<dbReference type="Proteomes" id="UP000002432">
    <property type="component" value="Chromosome"/>
</dbReference>
<dbReference type="KEGG" id="aba:Acid345_1353"/>
<gene>
    <name evidence="3" type="ordered locus">Acid345_1353</name>
</gene>
<dbReference type="STRING" id="204669.Acid345_1353"/>
<proteinExistence type="predicted"/>
<evidence type="ECO:0000256" key="2">
    <source>
        <dbReference type="SAM" id="SignalP"/>
    </source>
</evidence>
<keyword evidence="2" id="KW-0732">Signal</keyword>
<evidence type="ECO:0000313" key="4">
    <source>
        <dbReference type="Proteomes" id="UP000002432"/>
    </source>
</evidence>
<dbReference type="eggNOG" id="COG3115">
    <property type="taxonomic scope" value="Bacteria"/>
</dbReference>
<organism evidence="3 4">
    <name type="scientific">Koribacter versatilis (strain Ellin345)</name>
    <dbReference type="NCBI Taxonomy" id="204669"/>
    <lineage>
        <taxon>Bacteria</taxon>
        <taxon>Pseudomonadati</taxon>
        <taxon>Acidobacteriota</taxon>
        <taxon>Terriglobia</taxon>
        <taxon>Terriglobales</taxon>
        <taxon>Candidatus Korobacteraceae</taxon>
        <taxon>Candidatus Korobacter</taxon>
    </lineage>
</organism>
<reference evidence="3 4" key="1">
    <citation type="journal article" date="2009" name="Appl. Environ. Microbiol.">
        <title>Three genomes from the phylum Acidobacteria provide insight into the lifestyles of these microorganisms in soils.</title>
        <authorList>
            <person name="Ward N.L."/>
            <person name="Challacombe J.F."/>
            <person name="Janssen P.H."/>
            <person name="Henrissat B."/>
            <person name="Coutinho P.M."/>
            <person name="Wu M."/>
            <person name="Xie G."/>
            <person name="Haft D.H."/>
            <person name="Sait M."/>
            <person name="Badger J."/>
            <person name="Barabote R.D."/>
            <person name="Bradley B."/>
            <person name="Brettin T.S."/>
            <person name="Brinkac L.M."/>
            <person name="Bruce D."/>
            <person name="Creasy T."/>
            <person name="Daugherty S.C."/>
            <person name="Davidsen T.M."/>
            <person name="DeBoy R.T."/>
            <person name="Detter J.C."/>
            <person name="Dodson R.J."/>
            <person name="Durkin A.S."/>
            <person name="Ganapathy A."/>
            <person name="Gwinn-Giglio M."/>
            <person name="Han C.S."/>
            <person name="Khouri H."/>
            <person name="Kiss H."/>
            <person name="Kothari S.P."/>
            <person name="Madupu R."/>
            <person name="Nelson K.E."/>
            <person name="Nelson W.C."/>
            <person name="Paulsen I."/>
            <person name="Penn K."/>
            <person name="Ren Q."/>
            <person name="Rosovitz M.J."/>
            <person name="Selengut J.D."/>
            <person name="Shrivastava S."/>
            <person name="Sullivan S.A."/>
            <person name="Tapia R."/>
            <person name="Thompson L.S."/>
            <person name="Watkins K.L."/>
            <person name="Yang Q."/>
            <person name="Yu C."/>
            <person name="Zafar N."/>
            <person name="Zhou L."/>
            <person name="Kuske C.R."/>
        </authorList>
    </citation>
    <scope>NUCLEOTIDE SEQUENCE [LARGE SCALE GENOMIC DNA]</scope>
    <source>
        <strain evidence="3 4">Ellin345</strain>
    </source>
</reference>
<dbReference type="Pfam" id="PF12779">
    <property type="entry name" value="WXXGXW"/>
    <property type="match status" value="1"/>
</dbReference>